<evidence type="ECO:0000313" key="3">
    <source>
        <dbReference type="Proteomes" id="UP001500167"/>
    </source>
</evidence>
<sequence>MKQLFKIFILLFPVLLFGQSNKNLKVPAGIAIGMDAPKELLGKTFDGKVIPPIGDLPQDLVILDFMNTACTSCIAALPRLGQLQQANNNKLKIISISYEKTDRVKAFRKNNELFRSNKLDFIVEDSIWSKYFPHQTVSHMVWIYKGNVIAITHSEYVSQEMVDQVIRNGKINLPIKDDFLTFDFTRPLIGSQAGRYSFLTGFIEGANSNFGHQVDSVNGTVREYIVNGEIIAAYLYCYGKLQSLPFIKDSRIVVERSDKQRFVFDKIESKYRESWRRKYGMSYEANFEIKADPKDKARAMIADMEIKMGVKTALEPRSVVCWVIMDDPDGKKAQQIEDGQTIADFAFMLDLNGDIPPVINESTDTRAYNFNGASGFKDVQTELKKKGFILVQQERNIPCLVIR</sequence>
<dbReference type="InterPro" id="IPR036249">
    <property type="entry name" value="Thioredoxin-like_sf"/>
</dbReference>
<dbReference type="SUPFAM" id="SSF52833">
    <property type="entry name" value="Thioredoxin-like"/>
    <property type="match status" value="1"/>
</dbReference>
<name>A0ABP8AA77_9SPHI</name>
<keyword evidence="3" id="KW-1185">Reference proteome</keyword>
<dbReference type="Proteomes" id="UP001500167">
    <property type="component" value="Unassembled WGS sequence"/>
</dbReference>
<reference evidence="3" key="1">
    <citation type="journal article" date="2019" name="Int. J. Syst. Evol. Microbiol.">
        <title>The Global Catalogue of Microorganisms (GCM) 10K type strain sequencing project: providing services to taxonomists for standard genome sequencing and annotation.</title>
        <authorList>
            <consortium name="The Broad Institute Genomics Platform"/>
            <consortium name="The Broad Institute Genome Sequencing Center for Infectious Disease"/>
            <person name="Wu L."/>
            <person name="Ma J."/>
        </authorList>
    </citation>
    <scope>NUCLEOTIDE SEQUENCE [LARGE SCALE GENOMIC DNA]</scope>
    <source>
        <strain evidence="3">JCM 16722</strain>
    </source>
</reference>
<dbReference type="Gene3D" id="3.40.30.10">
    <property type="entry name" value="Glutaredoxin"/>
    <property type="match status" value="1"/>
</dbReference>
<proteinExistence type="predicted"/>
<evidence type="ECO:0000259" key="1">
    <source>
        <dbReference type="PROSITE" id="PS51352"/>
    </source>
</evidence>
<feature type="domain" description="Thioredoxin" evidence="1">
    <location>
        <begin position="30"/>
        <end position="167"/>
    </location>
</feature>
<evidence type="ECO:0000313" key="2">
    <source>
        <dbReference type="EMBL" id="GAA4180459.1"/>
    </source>
</evidence>
<accession>A0ABP8AA77</accession>
<dbReference type="EMBL" id="BAAAZK010000007">
    <property type="protein sequence ID" value="GAA4180459.1"/>
    <property type="molecule type" value="Genomic_DNA"/>
</dbReference>
<dbReference type="PROSITE" id="PS51352">
    <property type="entry name" value="THIOREDOXIN_2"/>
    <property type="match status" value="1"/>
</dbReference>
<gene>
    <name evidence="2" type="ORF">GCM10022218_34680</name>
</gene>
<dbReference type="InterPro" id="IPR013766">
    <property type="entry name" value="Thioredoxin_domain"/>
</dbReference>
<comment type="caution">
    <text evidence="2">The sequence shown here is derived from an EMBL/GenBank/DDBJ whole genome shotgun (WGS) entry which is preliminary data.</text>
</comment>
<organism evidence="2 3">
    <name type="scientific">Sphingobacterium ginsenosidimutans</name>
    <dbReference type="NCBI Taxonomy" id="687845"/>
    <lineage>
        <taxon>Bacteria</taxon>
        <taxon>Pseudomonadati</taxon>
        <taxon>Bacteroidota</taxon>
        <taxon>Sphingobacteriia</taxon>
        <taxon>Sphingobacteriales</taxon>
        <taxon>Sphingobacteriaceae</taxon>
        <taxon>Sphingobacterium</taxon>
    </lineage>
</organism>
<protein>
    <recommendedName>
        <fullName evidence="1">Thioredoxin domain-containing protein</fullName>
    </recommendedName>
</protein>
<dbReference type="RefSeq" id="WP_346087144.1">
    <property type="nucleotide sequence ID" value="NZ_BAAAZK010000007.1"/>
</dbReference>